<sequence length="136" mass="16330">MEKYQDIVSALLSNDLPFAETLQGLLKHNSELRSTFQTNCIDLKENRTSEYFFKLYIFENKKWEFFDYGWLKIPQGVFYTFGNKSKLMIFNIPDIAFHIQRRDDSFNHIMINDNGNIFLLFNLFDEVIYILFKNLN</sequence>
<proteinExistence type="predicted"/>
<protein>
    <submittedName>
        <fullName evidence="1">Uncharacterized protein</fullName>
    </submittedName>
</protein>
<organism evidence="1">
    <name type="scientific">Tupanvirus soda lake</name>
    <dbReference type="NCBI Taxonomy" id="2126985"/>
    <lineage>
        <taxon>Viruses</taxon>
        <taxon>Varidnaviria</taxon>
        <taxon>Bamfordvirae</taxon>
        <taxon>Nucleocytoviricota</taxon>
        <taxon>Megaviricetes</taxon>
        <taxon>Imitervirales</taxon>
        <taxon>Mimiviridae</taxon>
        <taxon>Megamimivirinae</taxon>
        <taxon>Tupanvirus</taxon>
        <taxon>Tupanvirus salinum</taxon>
    </lineage>
</organism>
<dbReference type="RefSeq" id="YP_010782499.1">
    <property type="nucleotide sequence ID" value="NC_075039.1"/>
</dbReference>
<dbReference type="EMBL" id="KY523104">
    <property type="protein sequence ID" value="QKU35816.1"/>
    <property type="molecule type" value="Genomic_DNA"/>
</dbReference>
<accession>A0A6N1NWY1</accession>
<name>A0A6N1NWY1_9VIRU</name>
<dbReference type="KEGG" id="vg:80519263"/>
<dbReference type="GeneID" id="80519263"/>
<reference evidence="1" key="1">
    <citation type="submission" date="2017-01" db="EMBL/GenBank/DDBJ databases">
        <authorList>
            <person name="Assis F.L."/>
            <person name="Abrahao J.S."/>
            <person name="Silva L."/>
            <person name="Khalil J.B."/>
            <person name="Rodrigues R."/>
            <person name="Silva L.S."/>
            <person name="Arantes T."/>
            <person name="Boratto P."/>
            <person name="Andrade M."/>
            <person name="Kroon E.G."/>
            <person name="Ribeiro B."/>
            <person name="Bergier I."/>
            <person name="Seligmann H."/>
            <person name="Ghigo E."/>
            <person name="Colson P."/>
            <person name="Levasseur A."/>
            <person name="Raoult D."/>
            <person name="Scola B.L."/>
        </authorList>
    </citation>
    <scope>NUCLEOTIDE SEQUENCE</scope>
    <source>
        <strain evidence="1">Soda lake</strain>
    </source>
</reference>
<evidence type="ECO:0000313" key="1">
    <source>
        <dbReference type="EMBL" id="QKU35816.1"/>
    </source>
</evidence>
<reference evidence="1" key="2">
    <citation type="journal article" date="2018" name="Nat. Commun.">
        <title>Tailed giant Tupanvirus possesses the most complete translational apparatus of the known virosphere.</title>
        <authorList>
            <person name="Abrahao J."/>
            <person name="Silva L."/>
            <person name="Silva L.S."/>
            <person name="Khalil J.Y.B."/>
            <person name="Rodrigues R."/>
            <person name="Arantes T."/>
            <person name="Assis F."/>
            <person name="Boratto P."/>
            <person name="Andrade M."/>
            <person name="Kroon E.G."/>
            <person name="Ribeiro B."/>
            <person name="Bergier I."/>
            <person name="Seligmann H."/>
            <person name="Ghigo E."/>
            <person name="Colson P."/>
            <person name="Levasseur A."/>
            <person name="Kroemer G."/>
            <person name="Raoult D."/>
            <person name="La Scola B."/>
        </authorList>
    </citation>
    <scope>NUCLEOTIDE SEQUENCE [LARGE SCALE GENOMIC DNA]</scope>
    <source>
        <strain evidence="1">Soda lake</strain>
    </source>
</reference>